<dbReference type="GO" id="GO:0016787">
    <property type="term" value="F:hydrolase activity"/>
    <property type="evidence" value="ECO:0007669"/>
    <property type="project" value="UniProtKB-KW"/>
</dbReference>
<keyword evidence="5" id="KW-1185">Reference proteome</keyword>
<dbReference type="Gene3D" id="3.40.50.1820">
    <property type="entry name" value="alpha/beta hydrolase"/>
    <property type="match status" value="1"/>
</dbReference>
<feature type="transmembrane region" description="Helical" evidence="2">
    <location>
        <begin position="104"/>
        <end position="122"/>
    </location>
</feature>
<dbReference type="Pfam" id="PF20434">
    <property type="entry name" value="BD-FAE"/>
    <property type="match status" value="1"/>
</dbReference>
<protein>
    <submittedName>
        <fullName evidence="4">Alpha/beta hydrolase</fullName>
    </submittedName>
</protein>
<comment type="caution">
    <text evidence="4">The sequence shown here is derived from an EMBL/GenBank/DDBJ whole genome shotgun (WGS) entry which is preliminary data.</text>
</comment>
<feature type="transmembrane region" description="Helical" evidence="2">
    <location>
        <begin position="189"/>
        <end position="205"/>
    </location>
</feature>
<dbReference type="PANTHER" id="PTHR48081">
    <property type="entry name" value="AB HYDROLASE SUPERFAMILY PROTEIN C4A8.06C"/>
    <property type="match status" value="1"/>
</dbReference>
<dbReference type="EMBL" id="JAOTPO010000005">
    <property type="protein sequence ID" value="MDE5413611.1"/>
    <property type="molecule type" value="Genomic_DNA"/>
</dbReference>
<keyword evidence="1 4" id="KW-0378">Hydrolase</keyword>
<name>A0ABT5VEN9_9BACI</name>
<feature type="transmembrane region" description="Helical" evidence="2">
    <location>
        <begin position="72"/>
        <end position="92"/>
    </location>
</feature>
<dbReference type="SUPFAM" id="SSF53474">
    <property type="entry name" value="alpha/beta-Hydrolases"/>
    <property type="match status" value="1"/>
</dbReference>
<dbReference type="InterPro" id="IPR049492">
    <property type="entry name" value="BD-FAE-like_dom"/>
</dbReference>
<reference evidence="4" key="1">
    <citation type="submission" date="2024-05" db="EMBL/GenBank/DDBJ databases">
        <title>Alkalihalobacillus sp. strain MEB203 novel alkaliphilic bacterium from Lonar Lake, India.</title>
        <authorList>
            <person name="Joshi A."/>
            <person name="Thite S."/>
            <person name="Mengade P."/>
        </authorList>
    </citation>
    <scope>NUCLEOTIDE SEQUENCE</scope>
    <source>
        <strain evidence="4">MEB 203</strain>
    </source>
</reference>
<gene>
    <name evidence="4" type="ORF">N7Z68_09445</name>
</gene>
<dbReference type="InterPro" id="IPR050300">
    <property type="entry name" value="GDXG_lipolytic_enzyme"/>
</dbReference>
<feature type="transmembrane region" description="Helical" evidence="2">
    <location>
        <begin position="217"/>
        <end position="235"/>
    </location>
</feature>
<accession>A0ABT5VEN9</accession>
<dbReference type="Proteomes" id="UP001148125">
    <property type="component" value="Unassembled WGS sequence"/>
</dbReference>
<keyword evidence="2" id="KW-0812">Transmembrane</keyword>
<dbReference type="InterPro" id="IPR029058">
    <property type="entry name" value="AB_hydrolase_fold"/>
</dbReference>
<evidence type="ECO:0000259" key="3">
    <source>
        <dbReference type="Pfam" id="PF20434"/>
    </source>
</evidence>
<evidence type="ECO:0000256" key="1">
    <source>
        <dbReference type="ARBA" id="ARBA00022801"/>
    </source>
</evidence>
<feature type="transmembrane region" description="Helical" evidence="2">
    <location>
        <begin position="150"/>
        <end position="169"/>
    </location>
</feature>
<evidence type="ECO:0000256" key="2">
    <source>
        <dbReference type="SAM" id="Phobius"/>
    </source>
</evidence>
<keyword evidence="2" id="KW-1133">Transmembrane helix</keyword>
<feature type="transmembrane region" description="Helical" evidence="2">
    <location>
        <begin position="41"/>
        <end position="60"/>
    </location>
</feature>
<feature type="transmembrane region" description="Helical" evidence="2">
    <location>
        <begin position="12"/>
        <end position="35"/>
    </location>
</feature>
<organism evidence="4 5">
    <name type="scientific">Alkalihalobacterium chitinilyticum</name>
    <dbReference type="NCBI Taxonomy" id="2980103"/>
    <lineage>
        <taxon>Bacteria</taxon>
        <taxon>Bacillati</taxon>
        <taxon>Bacillota</taxon>
        <taxon>Bacilli</taxon>
        <taxon>Bacillales</taxon>
        <taxon>Bacillaceae</taxon>
        <taxon>Alkalihalobacterium</taxon>
    </lineage>
</organism>
<sequence>MKSFLLNEKNKLHYWIQALVVANGLSIVVGFIYLLTNVSHGLWNIFGILLFLTLIGNVLVTIVDPRSGRLEYFYLCVTILTLLIVPIMNKYVSEQVTHASSRSVISIFLIFLLFILGGILAFNKLYHLKNHQVLSQQALTKSKNIRPNKIIKSILVFLLSTILALGIYVSYELLIGRGANFVEVAVPQLSLFFSIIFLAVTVLIIKITNLRLYVRRLVLLLGISLATIFTLPVIMTPVTISETNMNYIQAFRSDPKQIIPTDDKMYFMQTPFSLPDYFYGSKSGRYRVKENILYYEGKEGVDKGIKLHFDVYMPPANEKDLPGNRSVLIRIHGGGWTSGDKGSLNNAQLNKHFASQGYVVFDVQHGLSDGERVFKFLKVPDNIVGSFSTDDMVRHIGIFTDYLADHYKEFDANLDSVFVSGNSSGGHLATAVGLVNDRYDYLNPKLKIKGVIPVYPANGLASVVGIDGSDDIMDPSLLVANDSPPVLICQGTHDGIVDQTIAIQFDKTYKKRGNAKSALILLPYAGHASNSYYSGNFNQLFIYYMERFMYQFK</sequence>
<proteinExistence type="predicted"/>
<evidence type="ECO:0000313" key="4">
    <source>
        <dbReference type="EMBL" id="MDE5413611.1"/>
    </source>
</evidence>
<dbReference type="RefSeq" id="WP_275118229.1">
    <property type="nucleotide sequence ID" value="NZ_JAOTPO010000005.1"/>
</dbReference>
<keyword evidence="2" id="KW-0472">Membrane</keyword>
<feature type="domain" description="BD-FAE-like" evidence="3">
    <location>
        <begin position="310"/>
        <end position="458"/>
    </location>
</feature>
<evidence type="ECO:0000313" key="5">
    <source>
        <dbReference type="Proteomes" id="UP001148125"/>
    </source>
</evidence>